<accession>A0A9W4B6S5</accession>
<organism evidence="2 3">
    <name type="scientific">Mycobacterium gallinarum</name>
    <dbReference type="NCBI Taxonomy" id="39689"/>
    <lineage>
        <taxon>Bacteria</taxon>
        <taxon>Bacillati</taxon>
        <taxon>Actinomycetota</taxon>
        <taxon>Actinomycetes</taxon>
        <taxon>Mycobacteriales</taxon>
        <taxon>Mycobacteriaceae</taxon>
        <taxon>Mycobacterium</taxon>
    </lineage>
</organism>
<proteinExistence type="predicted"/>
<keyword evidence="3" id="KW-1185">Reference proteome</keyword>
<gene>
    <name evidence="2" type="ORF">MGALJ_16390</name>
</gene>
<feature type="signal peptide" evidence="1">
    <location>
        <begin position="1"/>
        <end position="30"/>
    </location>
</feature>
<dbReference type="Proteomes" id="UP000465785">
    <property type="component" value="Chromosome"/>
</dbReference>
<feature type="chain" id="PRO_5040870929" description="Secreted protein" evidence="1">
    <location>
        <begin position="31"/>
        <end position="136"/>
    </location>
</feature>
<evidence type="ECO:0000313" key="2">
    <source>
        <dbReference type="EMBL" id="BBY91970.1"/>
    </source>
</evidence>
<evidence type="ECO:0000313" key="3">
    <source>
        <dbReference type="Proteomes" id="UP000465785"/>
    </source>
</evidence>
<dbReference type="AlphaFoldDB" id="A0A9W4B6S5"/>
<dbReference type="KEGG" id="mgau:MGALJ_16390"/>
<dbReference type="EMBL" id="AP022601">
    <property type="protein sequence ID" value="BBY91970.1"/>
    <property type="molecule type" value="Genomic_DNA"/>
</dbReference>
<reference evidence="2 3" key="1">
    <citation type="journal article" date="2019" name="Emerg. Microbes Infect.">
        <title>Comprehensive subspecies identification of 175 nontuberculous mycobacteria species based on 7547 genomic profiles.</title>
        <authorList>
            <person name="Matsumoto Y."/>
            <person name="Kinjo T."/>
            <person name="Motooka D."/>
            <person name="Nabeya D."/>
            <person name="Jung N."/>
            <person name="Uechi K."/>
            <person name="Horii T."/>
            <person name="Iida T."/>
            <person name="Fujita J."/>
            <person name="Nakamura S."/>
        </authorList>
    </citation>
    <scope>NUCLEOTIDE SEQUENCE [LARGE SCALE GENOMIC DNA]</scope>
    <source>
        <strain evidence="2 3">JCM 6399</strain>
    </source>
</reference>
<evidence type="ECO:0000256" key="1">
    <source>
        <dbReference type="SAM" id="SignalP"/>
    </source>
</evidence>
<sequence>MIYDPGMIRSLTFLIAAATLPLACPAVAVAEPPPTCTYNLSPPQVVDVSGTRMVTATISPGACERSNVYLSVACLQMQGSPGAPNCQASNGPLAAQVFYAPYEPGATYVSTGRGCANTGNPPQPVCTPVGPVSATV</sequence>
<name>A0A9W4B6S5_9MYCO</name>
<evidence type="ECO:0008006" key="4">
    <source>
        <dbReference type="Google" id="ProtNLM"/>
    </source>
</evidence>
<protein>
    <recommendedName>
        <fullName evidence="4">Secreted protein</fullName>
    </recommendedName>
</protein>
<keyword evidence="1" id="KW-0732">Signal</keyword>